<accession>A0AAX7VLG0</accession>
<reference evidence="6" key="1">
    <citation type="submission" date="2018-05" db="EMBL/GenBank/DDBJ databases">
        <authorList>
            <person name="Datahose"/>
        </authorList>
    </citation>
    <scope>NUCLEOTIDE SEQUENCE</scope>
</reference>
<dbReference type="GO" id="GO:0006955">
    <property type="term" value="P:immune response"/>
    <property type="evidence" value="ECO:0007669"/>
    <property type="project" value="TreeGrafter"/>
</dbReference>
<dbReference type="AlphaFoldDB" id="A0AAX7VLG0"/>
<protein>
    <recommendedName>
        <fullName evidence="5">Ig-like domain-containing protein</fullName>
    </recommendedName>
</protein>
<organism evidence="6 7">
    <name type="scientific">Astatotilapia calliptera</name>
    <name type="common">Eastern happy</name>
    <name type="synonym">Chromis callipterus</name>
    <dbReference type="NCBI Taxonomy" id="8154"/>
    <lineage>
        <taxon>Eukaryota</taxon>
        <taxon>Metazoa</taxon>
        <taxon>Chordata</taxon>
        <taxon>Craniata</taxon>
        <taxon>Vertebrata</taxon>
        <taxon>Euteleostomi</taxon>
        <taxon>Actinopterygii</taxon>
        <taxon>Neopterygii</taxon>
        <taxon>Teleostei</taxon>
        <taxon>Neoteleostei</taxon>
        <taxon>Acanthomorphata</taxon>
        <taxon>Ovalentaria</taxon>
        <taxon>Cichlomorphae</taxon>
        <taxon>Cichliformes</taxon>
        <taxon>Cichlidae</taxon>
        <taxon>African cichlids</taxon>
        <taxon>Pseudocrenilabrinae</taxon>
        <taxon>Haplochromini</taxon>
        <taxon>Astatotilapia</taxon>
    </lineage>
</organism>
<evidence type="ECO:0000313" key="6">
    <source>
        <dbReference type="Ensembl" id="ENSACLP00000082579.1"/>
    </source>
</evidence>
<dbReference type="GO" id="GO:0007166">
    <property type="term" value="P:cell surface receptor signaling pathway"/>
    <property type="evidence" value="ECO:0007669"/>
    <property type="project" value="TreeGrafter"/>
</dbReference>
<proteinExistence type="predicted"/>
<keyword evidence="1 4" id="KW-0732">Signal</keyword>
<evidence type="ECO:0000256" key="1">
    <source>
        <dbReference type="ARBA" id="ARBA00022729"/>
    </source>
</evidence>
<name>A0AAX7VLG0_ASTCA</name>
<dbReference type="PANTHER" id="PTHR11481">
    <property type="entry name" value="IMMUNOGLOBULIN FC RECEPTOR"/>
    <property type="match status" value="1"/>
</dbReference>
<feature type="domain" description="Ig-like" evidence="5">
    <location>
        <begin position="110"/>
        <end position="196"/>
    </location>
</feature>
<dbReference type="Gene3D" id="2.60.40.10">
    <property type="entry name" value="Immunoglobulins"/>
    <property type="match status" value="1"/>
</dbReference>
<reference evidence="6" key="3">
    <citation type="submission" date="2025-09" db="UniProtKB">
        <authorList>
            <consortium name="Ensembl"/>
        </authorList>
    </citation>
    <scope>IDENTIFICATION</scope>
</reference>
<dbReference type="GO" id="GO:0009897">
    <property type="term" value="C:external side of plasma membrane"/>
    <property type="evidence" value="ECO:0007669"/>
    <property type="project" value="TreeGrafter"/>
</dbReference>
<evidence type="ECO:0000256" key="3">
    <source>
        <dbReference type="SAM" id="MobiDB-lite"/>
    </source>
</evidence>
<feature type="compositionally biased region" description="Low complexity" evidence="3">
    <location>
        <begin position="217"/>
        <end position="228"/>
    </location>
</feature>
<evidence type="ECO:0000256" key="4">
    <source>
        <dbReference type="SAM" id="SignalP"/>
    </source>
</evidence>
<dbReference type="GeneTree" id="ENSGT01150000290081"/>
<dbReference type="GO" id="GO:0004888">
    <property type="term" value="F:transmembrane signaling receptor activity"/>
    <property type="evidence" value="ECO:0007669"/>
    <property type="project" value="TreeGrafter"/>
</dbReference>
<dbReference type="Ensembl" id="ENSACLT00000049767.1">
    <property type="protein sequence ID" value="ENSACLP00000082579.1"/>
    <property type="gene ID" value="ENSACLG00000033484.1"/>
</dbReference>
<keyword evidence="7" id="KW-1185">Reference proteome</keyword>
<feature type="signal peptide" evidence="4">
    <location>
        <begin position="1"/>
        <end position="26"/>
    </location>
</feature>
<dbReference type="InterPro" id="IPR003599">
    <property type="entry name" value="Ig_sub"/>
</dbReference>
<dbReference type="InterPro" id="IPR003598">
    <property type="entry name" value="Ig_sub2"/>
</dbReference>
<dbReference type="InterPro" id="IPR007110">
    <property type="entry name" value="Ig-like_dom"/>
</dbReference>
<evidence type="ECO:0000259" key="5">
    <source>
        <dbReference type="PROSITE" id="PS50835"/>
    </source>
</evidence>
<feature type="compositionally biased region" description="Basic and acidic residues" evidence="3">
    <location>
        <begin position="184"/>
        <end position="201"/>
    </location>
</feature>
<dbReference type="PROSITE" id="PS50835">
    <property type="entry name" value="IG_LIKE"/>
    <property type="match status" value="1"/>
</dbReference>
<reference evidence="6" key="2">
    <citation type="submission" date="2025-08" db="UniProtKB">
        <authorList>
            <consortium name="Ensembl"/>
        </authorList>
    </citation>
    <scope>IDENTIFICATION</scope>
</reference>
<evidence type="ECO:0000256" key="2">
    <source>
        <dbReference type="ARBA" id="ARBA00023157"/>
    </source>
</evidence>
<feature type="chain" id="PRO_5044219523" description="Ig-like domain-containing protein" evidence="4">
    <location>
        <begin position="27"/>
        <end position="283"/>
    </location>
</feature>
<feature type="region of interest" description="Disordered" evidence="3">
    <location>
        <begin position="179"/>
        <end position="267"/>
    </location>
</feature>
<dbReference type="InterPro" id="IPR036179">
    <property type="entry name" value="Ig-like_dom_sf"/>
</dbReference>
<dbReference type="PANTHER" id="PTHR11481:SF64">
    <property type="entry name" value="FC RECEPTOR-LIKE PROTEIN 4"/>
    <property type="match status" value="1"/>
</dbReference>
<dbReference type="Pfam" id="PF13895">
    <property type="entry name" value="Ig_2"/>
    <property type="match status" value="1"/>
</dbReference>
<dbReference type="SUPFAM" id="SSF48726">
    <property type="entry name" value="Immunoglobulin"/>
    <property type="match status" value="1"/>
</dbReference>
<dbReference type="InterPro" id="IPR050488">
    <property type="entry name" value="Ig_Fc_receptor"/>
</dbReference>
<dbReference type="Proteomes" id="UP000265100">
    <property type="component" value="Chromosome 3"/>
</dbReference>
<sequence>MKMRLLSVILLHGVCVLHLSALTVSAVSLSVTPDQKQFFSPGALAILSCDDDDDEQRVDGWTVKRTRGGRTERCGAAEGLVLKNSLCQLKLHNPSDGAYFSESSSGQRSDEVNIIISAGSLILDIPSSPVWTGSNVTLLCQSRDGEPVKSYFYKDGDMIEPDPKENLTLANVQKSDEGLYSCSTEDHPHTHESRLTVRDPPADPPPNVKAPSSTPITHSSRTSSPQSTSKKDPENTNKKKPRGNNKPKKQDEEDGWYWSPSSGPPLTASIMSGLVSVVLLVLV</sequence>
<dbReference type="SMART" id="SM00409">
    <property type="entry name" value="IG"/>
    <property type="match status" value="1"/>
</dbReference>
<evidence type="ECO:0000313" key="7">
    <source>
        <dbReference type="Proteomes" id="UP000265100"/>
    </source>
</evidence>
<feature type="compositionally biased region" description="Basic residues" evidence="3">
    <location>
        <begin position="238"/>
        <end position="247"/>
    </location>
</feature>
<dbReference type="InterPro" id="IPR013783">
    <property type="entry name" value="Ig-like_fold"/>
</dbReference>
<dbReference type="SMART" id="SM00408">
    <property type="entry name" value="IGc2"/>
    <property type="match status" value="1"/>
</dbReference>
<keyword evidence="2" id="KW-1015">Disulfide bond</keyword>